<dbReference type="EMBL" id="VZUI01048389">
    <property type="protein sequence ID" value="NXV03644.1"/>
    <property type="molecule type" value="Genomic_DNA"/>
</dbReference>
<dbReference type="AlphaFoldDB" id="A0A7L3QJQ9"/>
<dbReference type="GO" id="GO:0000981">
    <property type="term" value="F:DNA-binding transcription factor activity, RNA polymerase II-specific"/>
    <property type="evidence" value="ECO:0007669"/>
    <property type="project" value="TreeGrafter"/>
</dbReference>
<accession>A0A7L3QJQ9</accession>
<evidence type="ECO:0000256" key="7">
    <source>
        <dbReference type="ARBA" id="ARBA00023125"/>
    </source>
</evidence>
<keyword evidence="6" id="KW-0862">Zinc</keyword>
<keyword evidence="13" id="KW-1185">Reference proteome</keyword>
<dbReference type="Proteomes" id="UP000524451">
    <property type="component" value="Unassembled WGS sequence"/>
</dbReference>
<reference evidence="12 13" key="1">
    <citation type="submission" date="2019-09" db="EMBL/GenBank/DDBJ databases">
        <title>Bird 10,000 Genomes (B10K) Project - Family phase.</title>
        <authorList>
            <person name="Zhang G."/>
        </authorList>
    </citation>
    <scope>NUCLEOTIDE SEQUENCE [LARGE SCALE GENOMIC DNA]</scope>
    <source>
        <strain evidence="12">OUT-0056</strain>
        <tissue evidence="12">Blood</tissue>
    </source>
</reference>
<dbReference type="FunFam" id="3.30.160.60:FF:000342">
    <property type="entry name" value="zinc finger protein 394"/>
    <property type="match status" value="1"/>
</dbReference>
<evidence type="ECO:0000259" key="11">
    <source>
        <dbReference type="PROSITE" id="PS50157"/>
    </source>
</evidence>
<protein>
    <submittedName>
        <fullName evidence="12">ZNF71 factor</fullName>
    </submittedName>
</protein>
<evidence type="ECO:0000313" key="13">
    <source>
        <dbReference type="Proteomes" id="UP000524451"/>
    </source>
</evidence>
<dbReference type="FunFam" id="3.30.160.60:FF:000557">
    <property type="entry name" value="zinc finger and SCAN domain-containing protein 29"/>
    <property type="match status" value="1"/>
</dbReference>
<dbReference type="InterPro" id="IPR036236">
    <property type="entry name" value="Znf_C2H2_sf"/>
</dbReference>
<feature type="region of interest" description="Disordered" evidence="10">
    <location>
        <begin position="1"/>
        <end position="70"/>
    </location>
</feature>
<evidence type="ECO:0000256" key="4">
    <source>
        <dbReference type="ARBA" id="ARBA00022737"/>
    </source>
</evidence>
<dbReference type="PROSITE" id="PS00028">
    <property type="entry name" value="ZINC_FINGER_C2H2_1"/>
    <property type="match status" value="4"/>
</dbReference>
<dbReference type="PANTHER" id="PTHR23226">
    <property type="entry name" value="ZINC FINGER AND SCAN DOMAIN-CONTAINING"/>
    <property type="match status" value="1"/>
</dbReference>
<proteinExistence type="inferred from homology"/>
<dbReference type="FunFam" id="3.30.160.60:FF:000053">
    <property type="entry name" value="zinc finger protein 182 isoform X1"/>
    <property type="match status" value="1"/>
</dbReference>
<keyword evidence="5 9" id="KW-0863">Zinc-finger</keyword>
<gene>
    <name evidence="12" type="primary">Znf71</name>
    <name evidence="12" type="ORF">CETCET_R01483</name>
</gene>
<evidence type="ECO:0000256" key="10">
    <source>
        <dbReference type="SAM" id="MobiDB-lite"/>
    </source>
</evidence>
<keyword evidence="3" id="KW-0479">Metal-binding</keyword>
<keyword evidence="8" id="KW-0539">Nucleus</keyword>
<feature type="domain" description="C2H2-type" evidence="11">
    <location>
        <begin position="161"/>
        <end position="188"/>
    </location>
</feature>
<feature type="domain" description="C2H2-type" evidence="11">
    <location>
        <begin position="105"/>
        <end position="132"/>
    </location>
</feature>
<evidence type="ECO:0000256" key="5">
    <source>
        <dbReference type="ARBA" id="ARBA00022771"/>
    </source>
</evidence>
<dbReference type="GO" id="GO:0000978">
    <property type="term" value="F:RNA polymerase II cis-regulatory region sequence-specific DNA binding"/>
    <property type="evidence" value="ECO:0007669"/>
    <property type="project" value="TreeGrafter"/>
</dbReference>
<evidence type="ECO:0000256" key="1">
    <source>
        <dbReference type="ARBA" id="ARBA00004123"/>
    </source>
</evidence>
<dbReference type="Pfam" id="PF00096">
    <property type="entry name" value="zf-C2H2"/>
    <property type="match status" value="2"/>
</dbReference>
<comment type="similarity">
    <text evidence="2">Belongs to the krueppel C2H2-type zinc-finger protein family.</text>
</comment>
<dbReference type="PROSITE" id="PS50157">
    <property type="entry name" value="ZINC_FINGER_C2H2_2"/>
    <property type="match status" value="4"/>
</dbReference>
<evidence type="ECO:0000256" key="9">
    <source>
        <dbReference type="PROSITE-ProRule" id="PRU00042"/>
    </source>
</evidence>
<evidence type="ECO:0000256" key="3">
    <source>
        <dbReference type="ARBA" id="ARBA00022723"/>
    </source>
</evidence>
<organism evidence="12 13">
    <name type="scientific">Cettia cetti</name>
    <dbReference type="NCBI Taxonomy" id="68486"/>
    <lineage>
        <taxon>Eukaryota</taxon>
        <taxon>Metazoa</taxon>
        <taxon>Chordata</taxon>
        <taxon>Craniata</taxon>
        <taxon>Vertebrata</taxon>
        <taxon>Euteleostomi</taxon>
        <taxon>Archelosauria</taxon>
        <taxon>Archosauria</taxon>
        <taxon>Dinosauria</taxon>
        <taxon>Saurischia</taxon>
        <taxon>Theropoda</taxon>
        <taxon>Coelurosauria</taxon>
        <taxon>Aves</taxon>
        <taxon>Neognathae</taxon>
        <taxon>Neoaves</taxon>
        <taxon>Telluraves</taxon>
        <taxon>Australaves</taxon>
        <taxon>Passeriformes</taxon>
        <taxon>Sylvioidea</taxon>
        <taxon>Sylviidae</taxon>
        <taxon>Acrocephalinae</taxon>
        <taxon>Cettia</taxon>
    </lineage>
</organism>
<feature type="domain" description="C2H2-type" evidence="11">
    <location>
        <begin position="133"/>
        <end position="160"/>
    </location>
</feature>
<name>A0A7L3QJQ9_9SYLV</name>
<dbReference type="Gene3D" id="3.30.160.60">
    <property type="entry name" value="Classic Zinc Finger"/>
    <property type="match status" value="4"/>
</dbReference>
<evidence type="ECO:0000256" key="6">
    <source>
        <dbReference type="ARBA" id="ARBA00022833"/>
    </source>
</evidence>
<feature type="non-terminal residue" evidence="12">
    <location>
        <position position="188"/>
    </location>
</feature>
<dbReference type="SUPFAM" id="SSF57667">
    <property type="entry name" value="beta-beta-alpha zinc fingers"/>
    <property type="match status" value="2"/>
</dbReference>
<evidence type="ECO:0000256" key="2">
    <source>
        <dbReference type="ARBA" id="ARBA00006991"/>
    </source>
</evidence>
<feature type="non-terminal residue" evidence="12">
    <location>
        <position position="1"/>
    </location>
</feature>
<dbReference type="GO" id="GO:0005634">
    <property type="term" value="C:nucleus"/>
    <property type="evidence" value="ECO:0007669"/>
    <property type="project" value="UniProtKB-SubCell"/>
</dbReference>
<sequence length="188" mass="21678">PSEDKSPRQKLVAEAVWSGSRAQESNGEEEPRRSRTRRGCKRKSQGSKGERSTLGRGGGRSSELGVPEQLQNVEKPHKCPTCEKTFRWRCHLIDHWRLHTGERPYECGECGKSFRQRGNLLAHQRSHSGEKPYGCDQCEKRFLTSSHLLLHRRLHTDEKPFSCPECGKGFWDNIRLVTHRRVHTGERP</sequence>
<dbReference type="FunFam" id="3.30.160.60:FF:000490">
    <property type="entry name" value="Zinc finger protein 605"/>
    <property type="match status" value="1"/>
</dbReference>
<feature type="domain" description="C2H2-type" evidence="11">
    <location>
        <begin position="77"/>
        <end position="104"/>
    </location>
</feature>
<dbReference type="PANTHER" id="PTHR23226:SF416">
    <property type="entry name" value="FI01424P"/>
    <property type="match status" value="1"/>
</dbReference>
<evidence type="ECO:0000256" key="8">
    <source>
        <dbReference type="ARBA" id="ARBA00023242"/>
    </source>
</evidence>
<keyword evidence="4" id="KW-0677">Repeat</keyword>
<keyword evidence="7" id="KW-0238">DNA-binding</keyword>
<comment type="caution">
    <text evidence="12">The sequence shown here is derived from an EMBL/GenBank/DDBJ whole genome shotgun (WGS) entry which is preliminary data.</text>
</comment>
<comment type="subcellular location">
    <subcellularLocation>
        <location evidence="1">Nucleus</location>
    </subcellularLocation>
</comment>
<dbReference type="SMART" id="SM00355">
    <property type="entry name" value="ZnF_C2H2"/>
    <property type="match status" value="4"/>
</dbReference>
<evidence type="ECO:0000313" key="12">
    <source>
        <dbReference type="EMBL" id="NXV03644.1"/>
    </source>
</evidence>
<dbReference type="InterPro" id="IPR013087">
    <property type="entry name" value="Znf_C2H2_type"/>
</dbReference>
<dbReference type="GO" id="GO:0008270">
    <property type="term" value="F:zinc ion binding"/>
    <property type="evidence" value="ECO:0007669"/>
    <property type="project" value="UniProtKB-KW"/>
</dbReference>
<feature type="compositionally biased region" description="Basic residues" evidence="10">
    <location>
        <begin position="34"/>
        <end position="45"/>
    </location>
</feature>